<dbReference type="PROSITE" id="PS50894">
    <property type="entry name" value="HPT"/>
    <property type="match status" value="1"/>
</dbReference>
<dbReference type="SMART" id="SM00387">
    <property type="entry name" value="HATPase_c"/>
    <property type="match status" value="1"/>
</dbReference>
<evidence type="ECO:0000256" key="16">
    <source>
        <dbReference type="SAM" id="Phobius"/>
    </source>
</evidence>
<dbReference type="RefSeq" id="WP_189424276.1">
    <property type="nucleotide sequence ID" value="NZ_BMZE01000001.1"/>
</dbReference>
<dbReference type="FunFam" id="1.10.287.130:FF:000004">
    <property type="entry name" value="Ethylene receptor 1"/>
    <property type="match status" value="1"/>
</dbReference>
<dbReference type="InterPro" id="IPR003661">
    <property type="entry name" value="HisK_dim/P_dom"/>
</dbReference>
<feature type="transmembrane region" description="Helical" evidence="16">
    <location>
        <begin position="16"/>
        <end position="41"/>
    </location>
</feature>
<evidence type="ECO:0000256" key="4">
    <source>
        <dbReference type="ARBA" id="ARBA00022475"/>
    </source>
</evidence>
<comment type="subcellular location">
    <subcellularLocation>
        <location evidence="2">Cell membrane</location>
        <topology evidence="2">Multi-pass membrane protein</topology>
    </subcellularLocation>
</comment>
<evidence type="ECO:0000256" key="5">
    <source>
        <dbReference type="ARBA" id="ARBA00022553"/>
    </source>
</evidence>
<dbReference type="CDD" id="cd17546">
    <property type="entry name" value="REC_hyHK_CKI1_RcsC-like"/>
    <property type="match status" value="1"/>
</dbReference>
<evidence type="ECO:0000256" key="1">
    <source>
        <dbReference type="ARBA" id="ARBA00000085"/>
    </source>
</evidence>
<reference evidence="20" key="1">
    <citation type="journal article" date="2014" name="Int. J. Syst. Evol. Microbiol.">
        <title>Complete genome sequence of Corynebacterium casei LMG S-19264T (=DSM 44701T), isolated from a smear-ripened cheese.</title>
        <authorList>
            <consortium name="US DOE Joint Genome Institute (JGI-PGF)"/>
            <person name="Walter F."/>
            <person name="Albersmeier A."/>
            <person name="Kalinowski J."/>
            <person name="Ruckert C."/>
        </authorList>
    </citation>
    <scope>NUCLEOTIDE SEQUENCE</scope>
    <source>
        <strain evidence="20">KCTC 32437</strain>
    </source>
</reference>
<evidence type="ECO:0000256" key="9">
    <source>
        <dbReference type="ARBA" id="ARBA00022777"/>
    </source>
</evidence>
<reference evidence="20" key="2">
    <citation type="submission" date="2020-09" db="EMBL/GenBank/DDBJ databases">
        <authorList>
            <person name="Sun Q."/>
            <person name="Kim S."/>
        </authorList>
    </citation>
    <scope>NUCLEOTIDE SEQUENCE</scope>
    <source>
        <strain evidence="20">KCTC 32437</strain>
    </source>
</reference>
<evidence type="ECO:0000313" key="21">
    <source>
        <dbReference type="Proteomes" id="UP000646579"/>
    </source>
</evidence>
<dbReference type="Pfam" id="PF01627">
    <property type="entry name" value="Hpt"/>
    <property type="match status" value="1"/>
</dbReference>
<dbReference type="PANTHER" id="PTHR45339">
    <property type="entry name" value="HYBRID SIGNAL TRANSDUCTION HISTIDINE KINASE J"/>
    <property type="match status" value="1"/>
</dbReference>
<keyword evidence="11 16" id="KW-1133">Transmembrane helix</keyword>
<protein>
    <recommendedName>
        <fullName evidence="3">histidine kinase</fullName>
        <ecNumber evidence="3">2.7.13.3</ecNumber>
    </recommendedName>
</protein>
<keyword evidence="6" id="KW-0808">Transferase</keyword>
<feature type="transmembrane region" description="Helical" evidence="16">
    <location>
        <begin position="186"/>
        <end position="210"/>
    </location>
</feature>
<name>A0A918S0T4_9HYPH</name>
<evidence type="ECO:0000256" key="14">
    <source>
        <dbReference type="PROSITE-ProRule" id="PRU00110"/>
    </source>
</evidence>
<evidence type="ECO:0000256" key="15">
    <source>
        <dbReference type="PROSITE-ProRule" id="PRU00169"/>
    </source>
</evidence>
<dbReference type="InterPro" id="IPR036641">
    <property type="entry name" value="HPT_dom_sf"/>
</dbReference>
<keyword evidence="9" id="KW-0418">Kinase</keyword>
<dbReference type="SMART" id="SM00448">
    <property type="entry name" value="REC"/>
    <property type="match status" value="1"/>
</dbReference>
<dbReference type="PRINTS" id="PR00344">
    <property type="entry name" value="BCTRLSENSOR"/>
</dbReference>
<evidence type="ECO:0000259" key="17">
    <source>
        <dbReference type="PROSITE" id="PS50109"/>
    </source>
</evidence>
<accession>A0A918S0T4</accession>
<dbReference type="GO" id="GO:0005886">
    <property type="term" value="C:plasma membrane"/>
    <property type="evidence" value="ECO:0007669"/>
    <property type="project" value="UniProtKB-SubCell"/>
</dbReference>
<feature type="domain" description="HPt" evidence="19">
    <location>
        <begin position="637"/>
        <end position="725"/>
    </location>
</feature>
<evidence type="ECO:0000256" key="8">
    <source>
        <dbReference type="ARBA" id="ARBA00022741"/>
    </source>
</evidence>
<keyword evidence="7 16" id="KW-0812">Transmembrane</keyword>
<dbReference type="Pfam" id="PF00512">
    <property type="entry name" value="HisKA"/>
    <property type="match status" value="1"/>
</dbReference>
<dbReference type="Gene3D" id="1.10.287.130">
    <property type="match status" value="1"/>
</dbReference>
<dbReference type="SMART" id="SM00388">
    <property type="entry name" value="HisKA"/>
    <property type="match status" value="1"/>
</dbReference>
<sequence>MAKVLAKLGRKASPRLGLAIVLLTLISVILLSSTVWMFAGLRDRQQSVERSIREDAVWAAFQTDREAARLVEATLIAQTGGDIDALILRYDLLYSRVTLLGDGSYAVPFGAQSELGERAEAVSDIVQDLEPTIDALLDEPARRDALLTEILASAEQVIEASNALIVSANAETNALRVEERRKDLDAYWRIGIATLALTLTLVMLIVLLGVQIAHISRSGRAIELLGRRNAKKALEAREAMRAKSAFLATMSHEIRTPLNGILGMTSLLQQSRLSPEQARHVVSIRQSGDVLLDVITDILDYSKLEAGAASLAIASFELAEVMRSVETIMRPRAEVAGLKFDMEWPDWEVTSDPARVRQVLLNLVGNAVKFTAEGSVRVMAEVDEAELKISVTDTGKGIAAADMPLLFKDFSQIDSSSTRSFGGTGLGLAISKRLVEALNGTINVESRPGQGSTFWFSLPVAPARPLAEAERAVSHCMAPVEPSRFVGTVLVVDDNAINREVSAGLLEAMGLDVVTASNGREAVDLAGTLAFSMIFMDMQMPEMDGLAATRALRQQGIDVPIAGLTANAFASDRDACLAAGMNDYVSKPATPEKLAQVLRRQGVATADEEAVEAGAPSDDEAGAAEWTVDTAYQEVLREQLGEETFAGLLVQFEADVERLAEEAISAWREDELAAYDAALHTLKGAALALGYGGVAETANALRKQTANPVAALEAVRGTVRERLCA</sequence>
<keyword evidence="4" id="KW-1003">Cell membrane</keyword>
<proteinExistence type="predicted"/>
<keyword evidence="8" id="KW-0547">Nucleotide-binding</keyword>
<evidence type="ECO:0000313" key="20">
    <source>
        <dbReference type="EMBL" id="GHA18288.1"/>
    </source>
</evidence>
<dbReference type="Proteomes" id="UP000646579">
    <property type="component" value="Unassembled WGS sequence"/>
</dbReference>
<dbReference type="InterPro" id="IPR011006">
    <property type="entry name" value="CheY-like_superfamily"/>
</dbReference>
<comment type="caution">
    <text evidence="20">The sequence shown here is derived from an EMBL/GenBank/DDBJ whole genome shotgun (WGS) entry which is preliminary data.</text>
</comment>
<keyword evidence="12" id="KW-0902">Two-component regulatory system</keyword>
<dbReference type="PROSITE" id="PS50109">
    <property type="entry name" value="HIS_KIN"/>
    <property type="match status" value="1"/>
</dbReference>
<evidence type="ECO:0000256" key="11">
    <source>
        <dbReference type="ARBA" id="ARBA00022989"/>
    </source>
</evidence>
<feature type="modified residue" description="4-aspartylphosphate" evidence="15">
    <location>
        <position position="537"/>
    </location>
</feature>
<dbReference type="FunFam" id="3.30.565.10:FF:000010">
    <property type="entry name" value="Sensor histidine kinase RcsC"/>
    <property type="match status" value="1"/>
</dbReference>
<dbReference type="InterPro" id="IPR036890">
    <property type="entry name" value="HATPase_C_sf"/>
</dbReference>
<evidence type="ECO:0000256" key="12">
    <source>
        <dbReference type="ARBA" id="ARBA00023012"/>
    </source>
</evidence>
<dbReference type="SUPFAM" id="SSF47384">
    <property type="entry name" value="Homodimeric domain of signal transducing histidine kinase"/>
    <property type="match status" value="1"/>
</dbReference>
<dbReference type="PROSITE" id="PS50110">
    <property type="entry name" value="RESPONSE_REGULATORY"/>
    <property type="match status" value="1"/>
</dbReference>
<dbReference type="Pfam" id="PF02518">
    <property type="entry name" value="HATPase_c"/>
    <property type="match status" value="1"/>
</dbReference>
<dbReference type="InterPro" id="IPR004358">
    <property type="entry name" value="Sig_transdc_His_kin-like_C"/>
</dbReference>
<evidence type="ECO:0000256" key="10">
    <source>
        <dbReference type="ARBA" id="ARBA00022840"/>
    </source>
</evidence>
<dbReference type="InterPro" id="IPR005467">
    <property type="entry name" value="His_kinase_dom"/>
</dbReference>
<dbReference type="GO" id="GO:0000155">
    <property type="term" value="F:phosphorelay sensor kinase activity"/>
    <property type="evidence" value="ECO:0007669"/>
    <property type="project" value="InterPro"/>
</dbReference>
<dbReference type="InterPro" id="IPR003594">
    <property type="entry name" value="HATPase_dom"/>
</dbReference>
<evidence type="ECO:0000259" key="18">
    <source>
        <dbReference type="PROSITE" id="PS50110"/>
    </source>
</evidence>
<feature type="domain" description="Histidine kinase" evidence="17">
    <location>
        <begin position="249"/>
        <end position="462"/>
    </location>
</feature>
<dbReference type="SUPFAM" id="SSF55874">
    <property type="entry name" value="ATPase domain of HSP90 chaperone/DNA topoisomerase II/histidine kinase"/>
    <property type="match status" value="1"/>
</dbReference>
<evidence type="ECO:0000256" key="13">
    <source>
        <dbReference type="ARBA" id="ARBA00023136"/>
    </source>
</evidence>
<dbReference type="Gene3D" id="3.30.565.10">
    <property type="entry name" value="Histidine kinase-like ATPase, C-terminal domain"/>
    <property type="match status" value="1"/>
</dbReference>
<dbReference type="InterPro" id="IPR008207">
    <property type="entry name" value="Sig_transdc_His_kin_Hpt_dom"/>
</dbReference>
<evidence type="ECO:0000256" key="2">
    <source>
        <dbReference type="ARBA" id="ARBA00004651"/>
    </source>
</evidence>
<dbReference type="SUPFAM" id="SSF47226">
    <property type="entry name" value="Histidine-containing phosphotransfer domain, HPT domain"/>
    <property type="match status" value="1"/>
</dbReference>
<dbReference type="EC" id="2.7.13.3" evidence="3"/>
<keyword evidence="13 16" id="KW-0472">Membrane</keyword>
<dbReference type="SUPFAM" id="SSF52172">
    <property type="entry name" value="CheY-like"/>
    <property type="match status" value="1"/>
</dbReference>
<dbReference type="CDD" id="cd00082">
    <property type="entry name" value="HisKA"/>
    <property type="match status" value="1"/>
</dbReference>
<dbReference type="Gene3D" id="3.40.50.2300">
    <property type="match status" value="1"/>
</dbReference>
<evidence type="ECO:0000256" key="7">
    <source>
        <dbReference type="ARBA" id="ARBA00022692"/>
    </source>
</evidence>
<feature type="domain" description="Response regulatory" evidence="18">
    <location>
        <begin position="488"/>
        <end position="602"/>
    </location>
</feature>
<dbReference type="InterPro" id="IPR036097">
    <property type="entry name" value="HisK_dim/P_sf"/>
</dbReference>
<dbReference type="CDD" id="cd16922">
    <property type="entry name" value="HATPase_EvgS-ArcB-TorS-like"/>
    <property type="match status" value="1"/>
</dbReference>
<dbReference type="InterPro" id="IPR001789">
    <property type="entry name" value="Sig_transdc_resp-reg_receiver"/>
</dbReference>
<evidence type="ECO:0000256" key="3">
    <source>
        <dbReference type="ARBA" id="ARBA00012438"/>
    </source>
</evidence>
<keyword evidence="21" id="KW-1185">Reference proteome</keyword>
<comment type="catalytic activity">
    <reaction evidence="1">
        <text>ATP + protein L-histidine = ADP + protein N-phospho-L-histidine.</text>
        <dbReference type="EC" id="2.7.13.3"/>
    </reaction>
</comment>
<dbReference type="GO" id="GO:0005524">
    <property type="term" value="F:ATP binding"/>
    <property type="evidence" value="ECO:0007669"/>
    <property type="project" value="UniProtKB-KW"/>
</dbReference>
<gene>
    <name evidence="20" type="ORF">GCM10007989_11970</name>
</gene>
<dbReference type="PANTHER" id="PTHR45339:SF1">
    <property type="entry name" value="HYBRID SIGNAL TRANSDUCTION HISTIDINE KINASE J"/>
    <property type="match status" value="1"/>
</dbReference>
<organism evidence="20 21">
    <name type="scientific">Devosia pacifica</name>
    <dbReference type="NCBI Taxonomy" id="1335967"/>
    <lineage>
        <taxon>Bacteria</taxon>
        <taxon>Pseudomonadati</taxon>
        <taxon>Pseudomonadota</taxon>
        <taxon>Alphaproteobacteria</taxon>
        <taxon>Hyphomicrobiales</taxon>
        <taxon>Devosiaceae</taxon>
        <taxon>Devosia</taxon>
    </lineage>
</organism>
<dbReference type="Gene3D" id="1.20.120.160">
    <property type="entry name" value="HPT domain"/>
    <property type="match status" value="1"/>
</dbReference>
<dbReference type="AlphaFoldDB" id="A0A918S0T4"/>
<keyword evidence="5 15" id="KW-0597">Phosphoprotein</keyword>
<keyword evidence="10" id="KW-0067">ATP-binding</keyword>
<dbReference type="EMBL" id="BMZE01000001">
    <property type="protein sequence ID" value="GHA18288.1"/>
    <property type="molecule type" value="Genomic_DNA"/>
</dbReference>
<evidence type="ECO:0000256" key="6">
    <source>
        <dbReference type="ARBA" id="ARBA00022679"/>
    </source>
</evidence>
<feature type="modified residue" description="Phosphohistidine" evidence="14">
    <location>
        <position position="680"/>
    </location>
</feature>
<evidence type="ECO:0000259" key="19">
    <source>
        <dbReference type="PROSITE" id="PS50894"/>
    </source>
</evidence>
<dbReference type="Pfam" id="PF00072">
    <property type="entry name" value="Response_reg"/>
    <property type="match status" value="1"/>
</dbReference>